<evidence type="ECO:0000313" key="10">
    <source>
        <dbReference type="Proteomes" id="UP000334923"/>
    </source>
</evidence>
<keyword evidence="10" id="KW-1185">Reference proteome</keyword>
<dbReference type="InterPro" id="IPR003400">
    <property type="entry name" value="ExbD"/>
</dbReference>
<proteinExistence type="inferred from homology"/>
<comment type="similarity">
    <text evidence="2 7">Belongs to the ExbD/TolR family.</text>
</comment>
<sequence length="145" mass="15718">MKRFSQRMSARGFAELNVTPMLDFAFTLLVIFLITTPLLESGIDVSLPQAAANRRPPNPHSVQTVTVTRAGGLFWNREPITIAQLPGRVAEALRLHPDLAVAVRADKDLRYQELVSVFDTLQAGGVPQVALVHAEEAAGLPPATP</sequence>
<comment type="subcellular location">
    <subcellularLocation>
        <location evidence="1">Cell membrane</location>
        <topology evidence="1">Single-pass membrane protein</topology>
    </subcellularLocation>
    <subcellularLocation>
        <location evidence="7">Cell membrane</location>
        <topology evidence="7">Single-pass type II membrane protein</topology>
    </subcellularLocation>
</comment>
<dbReference type="GO" id="GO:0022857">
    <property type="term" value="F:transmembrane transporter activity"/>
    <property type="evidence" value="ECO:0007669"/>
    <property type="project" value="InterPro"/>
</dbReference>
<dbReference type="Gene3D" id="3.30.420.270">
    <property type="match status" value="1"/>
</dbReference>
<dbReference type="PANTHER" id="PTHR30558">
    <property type="entry name" value="EXBD MEMBRANE COMPONENT OF PMF-DRIVEN MACROMOLECULE IMPORT SYSTEM"/>
    <property type="match status" value="1"/>
</dbReference>
<keyword evidence="3" id="KW-1003">Cell membrane</keyword>
<dbReference type="Pfam" id="PF02472">
    <property type="entry name" value="ExbD"/>
    <property type="match status" value="1"/>
</dbReference>
<dbReference type="GO" id="GO:0015031">
    <property type="term" value="P:protein transport"/>
    <property type="evidence" value="ECO:0007669"/>
    <property type="project" value="UniProtKB-KW"/>
</dbReference>
<evidence type="ECO:0000256" key="2">
    <source>
        <dbReference type="ARBA" id="ARBA00005811"/>
    </source>
</evidence>
<dbReference type="EMBL" id="CABFVA020000116">
    <property type="protein sequence ID" value="VVM08008.1"/>
    <property type="molecule type" value="Genomic_DNA"/>
</dbReference>
<keyword evidence="6 8" id="KW-0472">Membrane</keyword>
<gene>
    <name evidence="9" type="primary">exbD</name>
    <name evidence="9" type="ORF">MAMT_02049</name>
</gene>
<name>A0A5E6MI49_9BACT</name>
<dbReference type="OrthoDB" id="9798629at2"/>
<accession>A0A5E6MI49</accession>
<organism evidence="9 10">
    <name type="scientific">Methylacidimicrobium tartarophylax</name>
    <dbReference type="NCBI Taxonomy" id="1041768"/>
    <lineage>
        <taxon>Bacteria</taxon>
        <taxon>Pseudomonadati</taxon>
        <taxon>Verrucomicrobiota</taxon>
        <taxon>Methylacidimicrobium</taxon>
    </lineage>
</organism>
<dbReference type="GO" id="GO:0005886">
    <property type="term" value="C:plasma membrane"/>
    <property type="evidence" value="ECO:0007669"/>
    <property type="project" value="UniProtKB-SubCell"/>
</dbReference>
<keyword evidence="7" id="KW-0653">Protein transport</keyword>
<evidence type="ECO:0000256" key="3">
    <source>
        <dbReference type="ARBA" id="ARBA00022475"/>
    </source>
</evidence>
<protein>
    <submittedName>
        <fullName evidence="9">Biopolymer transport protein ExbD</fullName>
    </submittedName>
</protein>
<dbReference type="Proteomes" id="UP000334923">
    <property type="component" value="Unassembled WGS sequence"/>
</dbReference>
<keyword evidence="7" id="KW-0813">Transport</keyword>
<keyword evidence="5 8" id="KW-1133">Transmembrane helix</keyword>
<keyword evidence="4 7" id="KW-0812">Transmembrane</keyword>
<evidence type="ECO:0000256" key="8">
    <source>
        <dbReference type="SAM" id="Phobius"/>
    </source>
</evidence>
<dbReference type="AlphaFoldDB" id="A0A5E6MI49"/>
<dbReference type="RefSeq" id="WP_142660883.1">
    <property type="nucleotide sequence ID" value="NZ_CABFVA020000116.1"/>
</dbReference>
<feature type="transmembrane region" description="Helical" evidence="8">
    <location>
        <begin position="21"/>
        <end position="39"/>
    </location>
</feature>
<evidence type="ECO:0000313" key="9">
    <source>
        <dbReference type="EMBL" id="VVM08008.1"/>
    </source>
</evidence>
<evidence type="ECO:0000256" key="4">
    <source>
        <dbReference type="ARBA" id="ARBA00022692"/>
    </source>
</evidence>
<evidence type="ECO:0000256" key="6">
    <source>
        <dbReference type="ARBA" id="ARBA00023136"/>
    </source>
</evidence>
<reference evidence="9 10" key="1">
    <citation type="submission" date="2019-09" db="EMBL/GenBank/DDBJ databases">
        <authorList>
            <person name="Cremers G."/>
        </authorList>
    </citation>
    <scope>NUCLEOTIDE SEQUENCE [LARGE SCALE GENOMIC DNA]</scope>
    <source>
        <strain evidence="9">4A</strain>
    </source>
</reference>
<evidence type="ECO:0000256" key="1">
    <source>
        <dbReference type="ARBA" id="ARBA00004162"/>
    </source>
</evidence>
<evidence type="ECO:0000256" key="7">
    <source>
        <dbReference type="RuleBase" id="RU003879"/>
    </source>
</evidence>
<evidence type="ECO:0000256" key="5">
    <source>
        <dbReference type="ARBA" id="ARBA00022989"/>
    </source>
</evidence>